<evidence type="ECO:0000256" key="4">
    <source>
        <dbReference type="ARBA" id="ARBA00022989"/>
    </source>
</evidence>
<keyword evidence="9" id="KW-1185">Reference proteome</keyword>
<proteinExistence type="predicted"/>
<evidence type="ECO:0000256" key="1">
    <source>
        <dbReference type="ARBA" id="ARBA00004236"/>
    </source>
</evidence>
<keyword evidence="5 6" id="KW-0472">Membrane</keyword>
<evidence type="ECO:0008006" key="10">
    <source>
        <dbReference type="Google" id="ProtNLM"/>
    </source>
</evidence>
<accession>A0A2W0HWE5</accession>
<dbReference type="GO" id="GO:0016020">
    <property type="term" value="C:membrane"/>
    <property type="evidence" value="ECO:0007669"/>
    <property type="project" value="InterPro"/>
</dbReference>
<gene>
    <name evidence="8" type="ORF">CR205_05380</name>
</gene>
<comment type="subcellular location">
    <subcellularLocation>
        <location evidence="1">Cell membrane</location>
    </subcellularLocation>
</comment>
<feature type="chain" id="PRO_5015973940" description="Flagellar protein" evidence="7">
    <location>
        <begin position="31"/>
        <end position="222"/>
    </location>
</feature>
<dbReference type="Proteomes" id="UP000248066">
    <property type="component" value="Unassembled WGS sequence"/>
</dbReference>
<dbReference type="InterPro" id="IPR022781">
    <property type="entry name" value="Flagellar_biosynth_FliO"/>
</dbReference>
<organism evidence="8 9">
    <name type="scientific">Alteribacter lacisalsi</name>
    <dbReference type="NCBI Taxonomy" id="2045244"/>
    <lineage>
        <taxon>Bacteria</taxon>
        <taxon>Bacillati</taxon>
        <taxon>Bacillota</taxon>
        <taxon>Bacilli</taxon>
        <taxon>Bacillales</taxon>
        <taxon>Bacillaceae</taxon>
        <taxon>Alteribacter</taxon>
    </lineage>
</organism>
<feature type="transmembrane region" description="Helical" evidence="6">
    <location>
        <begin position="74"/>
        <end position="96"/>
    </location>
</feature>
<keyword evidence="3 6" id="KW-0812">Transmembrane</keyword>
<dbReference type="EMBL" id="PDOF01000001">
    <property type="protein sequence ID" value="PYZ98028.1"/>
    <property type="molecule type" value="Genomic_DNA"/>
</dbReference>
<feature type="signal peptide" evidence="7">
    <location>
        <begin position="1"/>
        <end position="30"/>
    </location>
</feature>
<keyword evidence="2" id="KW-1003">Cell membrane</keyword>
<evidence type="ECO:0000256" key="3">
    <source>
        <dbReference type="ARBA" id="ARBA00022692"/>
    </source>
</evidence>
<protein>
    <recommendedName>
        <fullName evidence="10">Flagellar protein</fullName>
    </recommendedName>
</protein>
<evidence type="ECO:0000313" key="8">
    <source>
        <dbReference type="EMBL" id="PYZ98028.1"/>
    </source>
</evidence>
<dbReference type="AlphaFoldDB" id="A0A2W0HWE5"/>
<evidence type="ECO:0000256" key="2">
    <source>
        <dbReference type="ARBA" id="ARBA00022475"/>
    </source>
</evidence>
<reference evidence="8 9" key="1">
    <citation type="submission" date="2017-10" db="EMBL/GenBank/DDBJ databases">
        <title>Bacillus sp. nov., a halophilic bacterium isolated from a Yangshapao Lake.</title>
        <authorList>
            <person name="Wang H."/>
        </authorList>
    </citation>
    <scope>NUCLEOTIDE SEQUENCE [LARGE SCALE GENOMIC DNA]</scope>
    <source>
        <strain evidence="8 9">YSP-3</strain>
    </source>
</reference>
<evidence type="ECO:0000256" key="5">
    <source>
        <dbReference type="ARBA" id="ARBA00023136"/>
    </source>
</evidence>
<comment type="caution">
    <text evidence="8">The sequence shown here is derived from an EMBL/GenBank/DDBJ whole genome shotgun (WGS) entry which is preliminary data.</text>
</comment>
<dbReference type="Pfam" id="PF04347">
    <property type="entry name" value="FliO"/>
    <property type="match status" value="1"/>
</dbReference>
<sequence length="222" mass="24805">MQFITKTDKRIMIVPIVLFLLFTWASPASSDTGFGEGDGSVGDLLNGNNPAEEINEPAGAEERNELPAHDEQNFFWLLFQMFLALGFVLLLIYGMLRLINRRTRTLKGSRTIQTIGGVNVGANRSVQIVRAGDKLLIVGVGDDVRLLREIDDPDEVAQMLKDHETHDAFEVPAVKAGTWLRKTIARKSRRAPSFSALLEQRMAGVKEAQKNAHKKMTEKHHD</sequence>
<evidence type="ECO:0000313" key="9">
    <source>
        <dbReference type="Proteomes" id="UP000248066"/>
    </source>
</evidence>
<evidence type="ECO:0000256" key="6">
    <source>
        <dbReference type="SAM" id="Phobius"/>
    </source>
</evidence>
<dbReference type="GO" id="GO:0044781">
    <property type="term" value="P:bacterial-type flagellum organization"/>
    <property type="evidence" value="ECO:0007669"/>
    <property type="project" value="InterPro"/>
</dbReference>
<keyword evidence="4 6" id="KW-1133">Transmembrane helix</keyword>
<keyword evidence="7" id="KW-0732">Signal</keyword>
<evidence type="ECO:0000256" key="7">
    <source>
        <dbReference type="SAM" id="SignalP"/>
    </source>
</evidence>
<dbReference type="RefSeq" id="WP_110517693.1">
    <property type="nucleotide sequence ID" value="NZ_PDOF01000001.1"/>
</dbReference>
<name>A0A2W0HWE5_9BACI</name>